<proteinExistence type="predicted"/>
<dbReference type="InterPro" id="IPR010282">
    <property type="entry name" value="Uncharacterised_HutD/Ves"/>
</dbReference>
<dbReference type="PANTHER" id="PTHR37943:SF1">
    <property type="entry name" value="PROTEIN VES"/>
    <property type="match status" value="1"/>
</dbReference>
<name>A0A6N8IVI7_9BURK</name>
<dbReference type="Gene3D" id="2.60.120.10">
    <property type="entry name" value="Jelly Rolls"/>
    <property type="match status" value="1"/>
</dbReference>
<dbReference type="Proteomes" id="UP000469385">
    <property type="component" value="Unassembled WGS sequence"/>
</dbReference>
<dbReference type="RefSeq" id="WP_157397944.1">
    <property type="nucleotide sequence ID" value="NZ_WSEL01000003.1"/>
</dbReference>
<evidence type="ECO:0000313" key="1">
    <source>
        <dbReference type="EMBL" id="MVQ30006.1"/>
    </source>
</evidence>
<evidence type="ECO:0008006" key="3">
    <source>
        <dbReference type="Google" id="ProtNLM"/>
    </source>
</evidence>
<dbReference type="SUPFAM" id="SSF51182">
    <property type="entry name" value="RmlC-like cupins"/>
    <property type="match status" value="1"/>
</dbReference>
<keyword evidence="2" id="KW-1185">Reference proteome</keyword>
<reference evidence="1 2" key="1">
    <citation type="submission" date="2019-12" db="EMBL/GenBank/DDBJ databases">
        <authorList>
            <person name="Huq M.A."/>
        </authorList>
    </citation>
    <scope>NUCLEOTIDE SEQUENCE [LARGE SCALE GENOMIC DNA]</scope>
    <source>
        <strain evidence="1 2">MAH-25</strain>
    </source>
</reference>
<organism evidence="1 2">
    <name type="scientific">Ramlibacter pinisoli</name>
    <dbReference type="NCBI Taxonomy" id="2682844"/>
    <lineage>
        <taxon>Bacteria</taxon>
        <taxon>Pseudomonadati</taxon>
        <taxon>Pseudomonadota</taxon>
        <taxon>Betaproteobacteria</taxon>
        <taxon>Burkholderiales</taxon>
        <taxon>Comamonadaceae</taxon>
        <taxon>Ramlibacter</taxon>
    </lineage>
</organism>
<sequence length="201" mass="21630">MRILRIDEIPSMPWKNGKGSTRLVAEGPGWRISVARVGRDGAFSMFKGTWRHSVVIAGGPVELLREGGPAVLLKRGVATRYPGDVAWTSRLRGPPAAIVNIFTEERVCAAVLQRGQQVRCEADAPSVAVFAVNCEATIAYRNGPIQDVLRPGHVLLRDDPYDSFICSARGLADPSGSYLLGIRIVTIQDPILGGPGASERS</sequence>
<dbReference type="Pfam" id="PF05962">
    <property type="entry name" value="HutD"/>
    <property type="match status" value="1"/>
</dbReference>
<dbReference type="InterPro" id="IPR011051">
    <property type="entry name" value="RmlC_Cupin_sf"/>
</dbReference>
<dbReference type="PANTHER" id="PTHR37943">
    <property type="entry name" value="PROTEIN VES"/>
    <property type="match status" value="1"/>
</dbReference>
<dbReference type="AlphaFoldDB" id="A0A6N8IVI7"/>
<protein>
    <recommendedName>
        <fullName evidence="3">HutD family protein</fullName>
    </recommendedName>
</protein>
<dbReference type="EMBL" id="WSEL01000003">
    <property type="protein sequence ID" value="MVQ30006.1"/>
    <property type="molecule type" value="Genomic_DNA"/>
</dbReference>
<accession>A0A6N8IVI7</accession>
<evidence type="ECO:0000313" key="2">
    <source>
        <dbReference type="Proteomes" id="UP000469385"/>
    </source>
</evidence>
<comment type="caution">
    <text evidence="1">The sequence shown here is derived from an EMBL/GenBank/DDBJ whole genome shotgun (WGS) entry which is preliminary data.</text>
</comment>
<gene>
    <name evidence="1" type="ORF">GON04_11135</name>
</gene>
<dbReference type="InterPro" id="IPR014710">
    <property type="entry name" value="RmlC-like_jellyroll"/>
</dbReference>